<name>A0ABW0M4A4_9BURK</name>
<gene>
    <name evidence="2" type="ORF">ACFPM8_00395</name>
</gene>
<protein>
    <submittedName>
        <fullName evidence="2">DUF4123 domain-containing protein</fullName>
    </submittedName>
</protein>
<keyword evidence="3" id="KW-1185">Reference proteome</keyword>
<dbReference type="InterPro" id="IPR025391">
    <property type="entry name" value="DUF4123"/>
</dbReference>
<evidence type="ECO:0000313" key="3">
    <source>
        <dbReference type="Proteomes" id="UP001596045"/>
    </source>
</evidence>
<reference evidence="3" key="1">
    <citation type="journal article" date="2019" name="Int. J. Syst. Evol. Microbiol.">
        <title>The Global Catalogue of Microorganisms (GCM) 10K type strain sequencing project: providing services to taxonomists for standard genome sequencing and annotation.</title>
        <authorList>
            <consortium name="The Broad Institute Genomics Platform"/>
            <consortium name="The Broad Institute Genome Sequencing Center for Infectious Disease"/>
            <person name="Wu L."/>
            <person name="Ma J."/>
        </authorList>
    </citation>
    <scope>NUCLEOTIDE SEQUENCE [LARGE SCALE GENOMIC DNA]</scope>
    <source>
        <strain evidence="3">JCM 17066</strain>
    </source>
</reference>
<organism evidence="2 3">
    <name type="scientific">Paraherbaspirillum soli</name>
    <dbReference type="NCBI Taxonomy" id="631222"/>
    <lineage>
        <taxon>Bacteria</taxon>
        <taxon>Pseudomonadati</taxon>
        <taxon>Pseudomonadota</taxon>
        <taxon>Betaproteobacteria</taxon>
        <taxon>Burkholderiales</taxon>
        <taxon>Oxalobacteraceae</taxon>
        <taxon>Paraherbaspirillum</taxon>
    </lineage>
</organism>
<dbReference type="Proteomes" id="UP001596045">
    <property type="component" value="Unassembled WGS sequence"/>
</dbReference>
<feature type="domain" description="DUF4123" evidence="1">
    <location>
        <begin position="33"/>
        <end position="152"/>
    </location>
</feature>
<dbReference type="RefSeq" id="WP_378993815.1">
    <property type="nucleotide sequence ID" value="NZ_JBHSMT010000002.1"/>
</dbReference>
<evidence type="ECO:0000259" key="1">
    <source>
        <dbReference type="Pfam" id="PF13503"/>
    </source>
</evidence>
<dbReference type="Pfam" id="PF13503">
    <property type="entry name" value="DUF4123"/>
    <property type="match status" value="1"/>
</dbReference>
<accession>A0ABW0M4A4</accession>
<evidence type="ECO:0000313" key="2">
    <source>
        <dbReference type="EMBL" id="MFC5472406.1"/>
    </source>
</evidence>
<proteinExistence type="predicted"/>
<sequence length="294" mass="32501">MTYYAQNPLDIESVNQQVLGRIAKDPELHWALLIDTAFDYEQPHALPLHGVNCYDGQTASGLADAAPWLLPLYAPGEAIERTQSALQMWLKHCNRRPMLSIVASRKNAHQIAADWRQLHFVKTGDSQQFLLRFADTRVLTTLPTLLTTQQWAALSTPLMHWLTADRQGALVAVAVAPVGTGAAPAPFELSNQQVAALTDAAEADAVINHLAENMEKIIPQQIAPARFYADIVHTLALAKQYQLEHWPDKLALITAACLTLGKSNKNPALIEILLQRRWYPGRLGEAMDVLGVVK</sequence>
<comment type="caution">
    <text evidence="2">The sequence shown here is derived from an EMBL/GenBank/DDBJ whole genome shotgun (WGS) entry which is preliminary data.</text>
</comment>
<dbReference type="EMBL" id="JBHSMT010000002">
    <property type="protein sequence ID" value="MFC5472406.1"/>
    <property type="molecule type" value="Genomic_DNA"/>
</dbReference>